<dbReference type="Proteomes" id="UP001595901">
    <property type="component" value="Unassembled WGS sequence"/>
</dbReference>
<evidence type="ECO:0008006" key="4">
    <source>
        <dbReference type="Google" id="ProtNLM"/>
    </source>
</evidence>
<feature type="region of interest" description="Disordered" evidence="1">
    <location>
        <begin position="162"/>
        <end position="181"/>
    </location>
</feature>
<evidence type="ECO:0000313" key="2">
    <source>
        <dbReference type="EMBL" id="MFC3931998.1"/>
    </source>
</evidence>
<accession>A0ABV8D0G1</accession>
<evidence type="ECO:0000256" key="1">
    <source>
        <dbReference type="SAM" id="MobiDB-lite"/>
    </source>
</evidence>
<feature type="compositionally biased region" description="Polar residues" evidence="1">
    <location>
        <begin position="163"/>
        <end position="173"/>
    </location>
</feature>
<gene>
    <name evidence="2" type="ORF">ACFOSE_04270</name>
</gene>
<protein>
    <recommendedName>
        <fullName evidence="4">ATP-binding protein</fullName>
    </recommendedName>
</protein>
<organism evidence="2 3">
    <name type="scientific">Streptococcus dentapri</name>
    <dbReference type="NCBI Taxonomy" id="573564"/>
    <lineage>
        <taxon>Bacteria</taxon>
        <taxon>Bacillati</taxon>
        <taxon>Bacillota</taxon>
        <taxon>Bacilli</taxon>
        <taxon>Lactobacillales</taxon>
        <taxon>Streptococcaceae</taxon>
        <taxon>Streptococcus</taxon>
    </lineage>
</organism>
<name>A0ABV8D0G1_9STRE</name>
<comment type="caution">
    <text evidence="2">The sequence shown here is derived from an EMBL/GenBank/DDBJ whole genome shotgun (WGS) entry which is preliminary data.</text>
</comment>
<reference evidence="3" key="1">
    <citation type="journal article" date="2019" name="Int. J. Syst. Evol. Microbiol.">
        <title>The Global Catalogue of Microorganisms (GCM) 10K type strain sequencing project: providing services to taxonomists for standard genome sequencing and annotation.</title>
        <authorList>
            <consortium name="The Broad Institute Genomics Platform"/>
            <consortium name="The Broad Institute Genome Sequencing Center for Infectious Disease"/>
            <person name="Wu L."/>
            <person name="Ma J."/>
        </authorList>
    </citation>
    <scope>NUCLEOTIDE SEQUENCE [LARGE SCALE GENOMIC DNA]</scope>
    <source>
        <strain evidence="3">CCUG 58728</strain>
    </source>
</reference>
<sequence length="214" mass="25089">MTRKNHQFPLVPDDETVITTAPQMQLYDNEDLINNIHGDYQDKVYTSHEENRVPVHSTASPSRVKNYVSEVDAGKSYAELAREEARQDLKRKRQSYIAKEVKIPNKPSFQRRETTVSKSANTKSSKFFNTKMPESKKEQPNNDLARLSHNLHQDNYILAELPQTYQKPENPSTKKTKKNNYDFLKRSQIYNHEKTRQQRTHQIAKELNLTLDEE</sequence>
<dbReference type="RefSeq" id="WP_380430953.1">
    <property type="nucleotide sequence ID" value="NZ_JBHSAC010000039.1"/>
</dbReference>
<dbReference type="EMBL" id="JBHSAC010000039">
    <property type="protein sequence ID" value="MFC3931998.1"/>
    <property type="molecule type" value="Genomic_DNA"/>
</dbReference>
<proteinExistence type="predicted"/>
<keyword evidence="3" id="KW-1185">Reference proteome</keyword>
<evidence type="ECO:0000313" key="3">
    <source>
        <dbReference type="Proteomes" id="UP001595901"/>
    </source>
</evidence>